<dbReference type="OrthoDB" id="346907at2759"/>
<sequence>MESCGVRVHHRWCCTSLRWPYCRGDVMLQALSGKIPCRKVKSDAGVLVAIAQAHTTVLGAGLLLTDWVFGRPRGRRSVQDCG</sequence>
<reference evidence="1 2" key="1">
    <citation type="journal article" date="2016" name="Mol. Biol. Evol.">
        <title>Comparative Genomics of Early-Diverging Mushroom-Forming Fungi Provides Insights into the Origins of Lignocellulose Decay Capabilities.</title>
        <authorList>
            <person name="Nagy L.G."/>
            <person name="Riley R."/>
            <person name="Tritt A."/>
            <person name="Adam C."/>
            <person name="Daum C."/>
            <person name="Floudas D."/>
            <person name="Sun H."/>
            <person name="Yadav J.S."/>
            <person name="Pangilinan J."/>
            <person name="Larsson K.H."/>
            <person name="Matsuura K."/>
            <person name="Barry K."/>
            <person name="Labutti K."/>
            <person name="Kuo R."/>
            <person name="Ohm R.A."/>
            <person name="Bhattacharya S.S."/>
            <person name="Shirouzu T."/>
            <person name="Yoshinaga Y."/>
            <person name="Martin F.M."/>
            <person name="Grigoriev I.V."/>
            <person name="Hibbett D.S."/>
        </authorList>
    </citation>
    <scope>NUCLEOTIDE SEQUENCE [LARGE SCALE GENOMIC DNA]</scope>
    <source>
        <strain evidence="1 2">CBS 109695</strain>
    </source>
</reference>
<evidence type="ECO:0000313" key="2">
    <source>
        <dbReference type="Proteomes" id="UP000076532"/>
    </source>
</evidence>
<dbReference type="EMBL" id="KV417605">
    <property type="protein sequence ID" value="KZP15379.1"/>
    <property type="molecule type" value="Genomic_DNA"/>
</dbReference>
<protein>
    <submittedName>
        <fullName evidence="1">Uncharacterized protein</fullName>
    </submittedName>
</protein>
<dbReference type="AlphaFoldDB" id="A0A166E4C4"/>
<keyword evidence="2" id="KW-1185">Reference proteome</keyword>
<organism evidence="1 2">
    <name type="scientific">Athelia psychrophila</name>
    <dbReference type="NCBI Taxonomy" id="1759441"/>
    <lineage>
        <taxon>Eukaryota</taxon>
        <taxon>Fungi</taxon>
        <taxon>Dikarya</taxon>
        <taxon>Basidiomycota</taxon>
        <taxon>Agaricomycotina</taxon>
        <taxon>Agaricomycetes</taxon>
        <taxon>Agaricomycetidae</taxon>
        <taxon>Atheliales</taxon>
        <taxon>Atheliaceae</taxon>
        <taxon>Athelia</taxon>
    </lineage>
</organism>
<name>A0A166E4C4_9AGAM</name>
<gene>
    <name evidence="1" type="ORF">FIBSPDRAFT_84120</name>
</gene>
<dbReference type="Proteomes" id="UP000076532">
    <property type="component" value="Unassembled WGS sequence"/>
</dbReference>
<proteinExistence type="predicted"/>
<evidence type="ECO:0000313" key="1">
    <source>
        <dbReference type="EMBL" id="KZP15379.1"/>
    </source>
</evidence>
<accession>A0A166E4C4</accession>